<dbReference type="GO" id="GO:0016829">
    <property type="term" value="F:lyase activity"/>
    <property type="evidence" value="ECO:0007669"/>
    <property type="project" value="UniProtKB-KW"/>
</dbReference>
<evidence type="ECO:0000256" key="2">
    <source>
        <dbReference type="ARBA" id="ARBA00022840"/>
    </source>
</evidence>
<name>A0ABY5ZG45_9BACT</name>
<dbReference type="PANTHER" id="PTHR40599:SF1">
    <property type="entry name" value="[CITRATE [PRO-3S]-LYASE] LIGASE"/>
    <property type="match status" value="1"/>
</dbReference>
<dbReference type="Proteomes" id="UP001060414">
    <property type="component" value="Chromosome"/>
</dbReference>
<dbReference type="SMART" id="SM00764">
    <property type="entry name" value="Citrate_ly_lig"/>
    <property type="match status" value="1"/>
</dbReference>
<keyword evidence="1" id="KW-0547">Nucleotide-binding</keyword>
<keyword evidence="4" id="KW-0436">Ligase</keyword>
<keyword evidence="5" id="KW-1185">Reference proteome</keyword>
<gene>
    <name evidence="4" type="ORF">L9S41_10535</name>
</gene>
<evidence type="ECO:0000313" key="4">
    <source>
        <dbReference type="EMBL" id="UWZ78135.1"/>
    </source>
</evidence>
<evidence type="ECO:0000259" key="3">
    <source>
        <dbReference type="SMART" id="SM00764"/>
    </source>
</evidence>
<reference evidence="4" key="1">
    <citation type="journal article" date="2022" name="Environ. Microbiol.">
        <title>Geoalkalibacter halelectricus SAP #1 sp. nov. possessing extracellular electron transfer and mineral#reducing capabilities from a haloalkaline environment.</title>
        <authorList>
            <person name="Yadav S."/>
            <person name="Singh R."/>
            <person name="Sundharam S.S."/>
            <person name="Chaudhary S."/>
            <person name="Krishnamurthi S."/>
            <person name="Patil S.A."/>
        </authorList>
    </citation>
    <scope>NUCLEOTIDE SEQUENCE</scope>
    <source>
        <strain evidence="4">SAP-1</strain>
    </source>
</reference>
<sequence length="337" mass="38366">MVTELLSESDRIRARRLIEAAGLRFEDDFDNLLGVFEGRELAGVGARAGNLFKMLVVAPEFQDGPTLGALVTELMRAGGHAGHDVFFILTRPQSVYSFQALNFEPLVHHPQTTLLEFGGGLRRYLNRHAAWVAPGTNGALVMNCNPFTRGHRFVIEHAARQVDTLYIFVVREDRSVFPFAVRKRLVEEGTAHLRNVRVLDSSHYAVSSLTFPAYFLKDAEEASQVQMEVDALLFARKIAPFFAIHKRFVGSEPYCRTTRLYNDTLQRLLPLQGIAVEEIDRVRAAEDAISAYRVREALRNEAYETVRLLVPDTTYRFLMSDEAQPLRDKLKIYQRRH</sequence>
<organism evidence="4 5">
    <name type="scientific">Geoalkalibacter halelectricus</name>
    <dbReference type="NCBI Taxonomy" id="2847045"/>
    <lineage>
        <taxon>Bacteria</taxon>
        <taxon>Pseudomonadati</taxon>
        <taxon>Thermodesulfobacteriota</taxon>
        <taxon>Desulfuromonadia</taxon>
        <taxon>Desulfuromonadales</taxon>
        <taxon>Geoalkalibacteraceae</taxon>
        <taxon>Geoalkalibacter</taxon>
    </lineage>
</organism>
<evidence type="ECO:0000313" key="5">
    <source>
        <dbReference type="Proteomes" id="UP001060414"/>
    </source>
</evidence>
<dbReference type="GO" id="GO:0016874">
    <property type="term" value="F:ligase activity"/>
    <property type="evidence" value="ECO:0007669"/>
    <property type="project" value="UniProtKB-KW"/>
</dbReference>
<proteinExistence type="predicted"/>
<dbReference type="InterPro" id="IPR014729">
    <property type="entry name" value="Rossmann-like_a/b/a_fold"/>
</dbReference>
<dbReference type="InterPro" id="IPR013166">
    <property type="entry name" value="Citrate_lyase_ligase_C"/>
</dbReference>
<evidence type="ECO:0000256" key="1">
    <source>
        <dbReference type="ARBA" id="ARBA00022741"/>
    </source>
</evidence>
<dbReference type="Pfam" id="PF08218">
    <property type="entry name" value="Citrate_ly_lig"/>
    <property type="match status" value="1"/>
</dbReference>
<dbReference type="SUPFAM" id="SSF52374">
    <property type="entry name" value="Nucleotidylyl transferase"/>
    <property type="match status" value="1"/>
</dbReference>
<dbReference type="EMBL" id="CP092109">
    <property type="protein sequence ID" value="UWZ78135.1"/>
    <property type="molecule type" value="Genomic_DNA"/>
</dbReference>
<dbReference type="PANTHER" id="PTHR40599">
    <property type="entry name" value="[CITRATE [PRO-3S]-LYASE] LIGASE"/>
    <property type="match status" value="1"/>
</dbReference>
<dbReference type="InterPro" id="IPR005216">
    <property type="entry name" value="Citrate_lyase_ligase"/>
</dbReference>
<accession>A0ABY5ZG45</accession>
<protein>
    <submittedName>
        <fullName evidence="4">Citrate lyase ligase</fullName>
    </submittedName>
</protein>
<feature type="domain" description="Citrate lyase ligase C-terminal" evidence="3">
    <location>
        <begin position="137"/>
        <end position="318"/>
    </location>
</feature>
<keyword evidence="2" id="KW-0067">ATP-binding</keyword>
<keyword evidence="4" id="KW-0456">Lyase</keyword>
<dbReference type="RefSeq" id="WP_260746484.1">
    <property type="nucleotide sequence ID" value="NZ_CP092109.1"/>
</dbReference>
<dbReference type="Gene3D" id="3.40.50.620">
    <property type="entry name" value="HUPs"/>
    <property type="match status" value="1"/>
</dbReference>